<dbReference type="EC" id="7.2.2.14" evidence="4"/>
<dbReference type="SUPFAM" id="SSF81665">
    <property type="entry name" value="Calcium ATPase, transmembrane domain M"/>
    <property type="match status" value="1"/>
</dbReference>
<dbReference type="Pfam" id="PF00690">
    <property type="entry name" value="Cation_ATPase_N"/>
    <property type="match status" value="1"/>
</dbReference>
<dbReference type="PRINTS" id="PR01836">
    <property type="entry name" value="MGATPASE"/>
</dbReference>
<keyword evidence="9 18" id="KW-0812">Transmembrane</keyword>
<comment type="catalytic activity">
    <reaction evidence="17">
        <text>Mg(2+)(out) + ATP + H2O = Mg(2+)(in) + ADP + phosphate + H(+)</text>
        <dbReference type="Rhea" id="RHEA:10260"/>
        <dbReference type="ChEBI" id="CHEBI:15377"/>
        <dbReference type="ChEBI" id="CHEBI:15378"/>
        <dbReference type="ChEBI" id="CHEBI:18420"/>
        <dbReference type="ChEBI" id="CHEBI:30616"/>
        <dbReference type="ChEBI" id="CHEBI:43474"/>
        <dbReference type="ChEBI" id="CHEBI:456216"/>
        <dbReference type="EC" id="7.2.2.14"/>
    </reaction>
</comment>
<evidence type="ECO:0000256" key="18">
    <source>
        <dbReference type="SAM" id="Phobius"/>
    </source>
</evidence>
<dbReference type="GO" id="GO:0016887">
    <property type="term" value="F:ATP hydrolysis activity"/>
    <property type="evidence" value="ECO:0007669"/>
    <property type="project" value="InterPro"/>
</dbReference>
<dbReference type="Pfam" id="PF13246">
    <property type="entry name" value="Cation_ATPase"/>
    <property type="match status" value="1"/>
</dbReference>
<dbReference type="Gene3D" id="2.70.150.10">
    <property type="entry name" value="Calcium-transporting ATPase, cytoplasmic transduction domain A"/>
    <property type="match status" value="1"/>
</dbReference>
<dbReference type="SUPFAM" id="SSF56784">
    <property type="entry name" value="HAD-like"/>
    <property type="match status" value="1"/>
</dbReference>
<evidence type="ECO:0000256" key="13">
    <source>
        <dbReference type="ARBA" id="ARBA00022967"/>
    </source>
</evidence>
<dbReference type="InterPro" id="IPR006415">
    <property type="entry name" value="P-type_ATPase_IIIB"/>
</dbReference>
<comment type="subcellular location">
    <subcellularLocation>
        <location evidence="2">Cell inner membrane</location>
        <topology evidence="2">Multi-pass membrane protein</topology>
    </subcellularLocation>
</comment>
<keyword evidence="8" id="KW-0597">Phosphoprotein</keyword>
<feature type="transmembrane region" description="Helical" evidence="18">
    <location>
        <begin position="258"/>
        <end position="276"/>
    </location>
</feature>
<feature type="transmembrane region" description="Helical" evidence="18">
    <location>
        <begin position="62"/>
        <end position="87"/>
    </location>
</feature>
<feature type="transmembrane region" description="Helical" evidence="18">
    <location>
        <begin position="773"/>
        <end position="793"/>
    </location>
</feature>
<dbReference type="InterPro" id="IPR006068">
    <property type="entry name" value="ATPase_P-typ_cation-transptr_C"/>
</dbReference>
<proteinExistence type="inferred from homology"/>
<keyword evidence="11" id="KW-0067">ATP-binding</keyword>
<dbReference type="SMART" id="SM00831">
    <property type="entry name" value="Cation_ATPase_N"/>
    <property type="match status" value="1"/>
</dbReference>
<name>A0AAU9DQ55_9LACO</name>
<dbReference type="SFLD" id="SFLDF00027">
    <property type="entry name" value="p-type_atpase"/>
    <property type="match status" value="1"/>
</dbReference>
<dbReference type="SFLD" id="SFLDS00003">
    <property type="entry name" value="Haloacid_Dehalogenase"/>
    <property type="match status" value="1"/>
</dbReference>
<dbReference type="InterPro" id="IPR023298">
    <property type="entry name" value="ATPase_P-typ_TM_dom_sf"/>
</dbReference>
<dbReference type="Gene3D" id="3.40.1110.10">
    <property type="entry name" value="Calcium-transporting ATPase, cytoplasmic domain N"/>
    <property type="match status" value="1"/>
</dbReference>
<keyword evidence="12" id="KW-0460">Magnesium</keyword>
<dbReference type="InterPro" id="IPR004014">
    <property type="entry name" value="ATPase_P-typ_cation-transptr_N"/>
</dbReference>
<organism evidence="20 21">
    <name type="scientific">Xylocopilactobacillus apis</name>
    <dbReference type="NCBI Taxonomy" id="2932183"/>
    <lineage>
        <taxon>Bacteria</taxon>
        <taxon>Bacillati</taxon>
        <taxon>Bacillota</taxon>
        <taxon>Bacilli</taxon>
        <taxon>Lactobacillales</taxon>
        <taxon>Lactobacillaceae</taxon>
        <taxon>Xylocopilactobacillus</taxon>
    </lineage>
</organism>
<evidence type="ECO:0000313" key="21">
    <source>
        <dbReference type="Proteomes" id="UP001321804"/>
    </source>
</evidence>
<dbReference type="NCBIfam" id="TIGR01494">
    <property type="entry name" value="ATPase_P-type"/>
    <property type="match status" value="2"/>
</dbReference>
<evidence type="ECO:0000256" key="1">
    <source>
        <dbReference type="ARBA" id="ARBA00003954"/>
    </source>
</evidence>
<evidence type="ECO:0000256" key="17">
    <source>
        <dbReference type="ARBA" id="ARBA00047295"/>
    </source>
</evidence>
<dbReference type="PROSITE" id="PS00154">
    <property type="entry name" value="ATPASE_E1_E2"/>
    <property type="match status" value="1"/>
</dbReference>
<keyword evidence="6" id="KW-1003">Cell membrane</keyword>
<feature type="transmembrane region" description="Helical" evidence="18">
    <location>
        <begin position="678"/>
        <end position="700"/>
    </location>
</feature>
<feature type="transmembrane region" description="Helical" evidence="18">
    <location>
        <begin position="838"/>
        <end position="856"/>
    </location>
</feature>
<dbReference type="InterPro" id="IPR044492">
    <property type="entry name" value="P_typ_ATPase_HD_dom"/>
</dbReference>
<dbReference type="InterPro" id="IPR001757">
    <property type="entry name" value="P_typ_ATPase"/>
</dbReference>
<evidence type="ECO:0000256" key="7">
    <source>
        <dbReference type="ARBA" id="ARBA00022519"/>
    </source>
</evidence>
<dbReference type="InterPro" id="IPR023299">
    <property type="entry name" value="ATPase_P-typ_cyto_dom_N"/>
</dbReference>
<sequence length="871" mass="97557">MKNRKRSISPKQEELKKISAMTSSDVLKQLKSSPNGLLSSSIEELQEKYGLNTVSSQHAKPWYLILLFSFNDPFVYVLLMLAIVSLITGDFDGATVMFLMIALSVGIRFRQEYRSQKASSDLTKLIQNTSAVIRDGVAREIPMDEIVPGDVIELRTGDMIPADAYLFETRDLFINQSSLTGESMPVEKSTAPQEVDEEGTAFDQHNLVFMGTDVLSGYGKAVILKTGRHTFFSGIAQSVTTKKAVGNFEKGMRSVSKFLILMMVALVPIVFLINGLTKNDWGQAFFFAIAIAVGLTPEMLPTVVNSNLAKGALTMAKEDVIVKRLNAIQSLGAINTLFTDKTGTLTEDRVVVMRHVNVFGEDNDHVLQLAYMNSNYQTGWSNLMDAAIIEYVREHPEQEKTLPQGLNKFDEIPFDFSRRRSTVAVRNDDHQWMITKGAFEEMLSISKYVMIGEKKEILTPEIKEQLAKTNRKLNEQGMRVLMIAYRMDLHQDNDYTIDDEKEMTIAGFLGFLDPPKKDAEKAIKLLREHGVKVKILTGDNAIITQHVADDVGIDNLEVVQGQEIDQLDDESLLEVVEHHDLFVKLSPEQKARVIKVMRHYGNTVGFMGDGINDAPALRQADVGISVKNAADITKDVSDIVLLEKSLLVLETGIVEGRKVYANTMKYIKMTISSNFGNALSVLIASIFLPFLPMLSVQLLVQNLIYDTSQMSIPWDNVDRETLMKPTPWRIKGLFKFTVIFGPLSSIFDVLTFVTLWTIFGVGAHAGSLVWQHLFQAGWFVVGLLTQTLVVYVFRTQKVPSIKRHASNTVILATLLAIFAGLIVVLTPLRVAFDFGRLPGTYFIAVVILTLGYLLTVETVKRQYIKHYHEWL</sequence>
<evidence type="ECO:0000256" key="2">
    <source>
        <dbReference type="ARBA" id="ARBA00004429"/>
    </source>
</evidence>
<evidence type="ECO:0000313" key="20">
    <source>
        <dbReference type="EMBL" id="BDR57233.1"/>
    </source>
</evidence>
<evidence type="ECO:0000256" key="10">
    <source>
        <dbReference type="ARBA" id="ARBA00022741"/>
    </source>
</evidence>
<feature type="transmembrane region" description="Helical" evidence="18">
    <location>
        <begin position="93"/>
        <end position="109"/>
    </location>
</feature>
<evidence type="ECO:0000256" key="4">
    <source>
        <dbReference type="ARBA" id="ARBA00012786"/>
    </source>
</evidence>
<dbReference type="Gene3D" id="3.40.50.1000">
    <property type="entry name" value="HAD superfamily/HAD-like"/>
    <property type="match status" value="1"/>
</dbReference>
<evidence type="ECO:0000256" key="9">
    <source>
        <dbReference type="ARBA" id="ARBA00022692"/>
    </source>
</evidence>
<dbReference type="Proteomes" id="UP001321804">
    <property type="component" value="Chromosome"/>
</dbReference>
<protein>
    <recommendedName>
        <fullName evidence="5">Magnesium-transporting ATPase, P-type 1</fullName>
        <ecNumber evidence="4">7.2.2.14</ecNumber>
    </recommendedName>
    <alternativeName>
        <fullName evidence="16">Mg(2+) transport ATPase, P-type 1</fullName>
    </alternativeName>
</protein>
<keyword evidence="14 18" id="KW-1133">Transmembrane helix</keyword>
<dbReference type="SUPFAM" id="SSF81653">
    <property type="entry name" value="Calcium ATPase, transduction domain A"/>
    <property type="match status" value="1"/>
</dbReference>
<dbReference type="Pfam" id="PF00689">
    <property type="entry name" value="Cation_ATPase_C"/>
    <property type="match status" value="1"/>
</dbReference>
<keyword evidence="21" id="KW-1185">Reference proteome</keyword>
<dbReference type="PANTHER" id="PTHR42861">
    <property type="entry name" value="CALCIUM-TRANSPORTING ATPASE"/>
    <property type="match status" value="1"/>
</dbReference>
<dbReference type="CDD" id="cd02077">
    <property type="entry name" value="P-type_ATPase_Mg"/>
    <property type="match status" value="1"/>
</dbReference>
<evidence type="ECO:0000256" key="8">
    <source>
        <dbReference type="ARBA" id="ARBA00022553"/>
    </source>
</evidence>
<gene>
    <name evidence="20" type="ORF">KIMC2_17950</name>
</gene>
<dbReference type="SFLD" id="SFLDG00002">
    <property type="entry name" value="C1.7:_P-type_atpase_like"/>
    <property type="match status" value="1"/>
</dbReference>
<evidence type="ECO:0000256" key="11">
    <source>
        <dbReference type="ARBA" id="ARBA00022840"/>
    </source>
</evidence>
<dbReference type="InterPro" id="IPR023214">
    <property type="entry name" value="HAD_sf"/>
</dbReference>
<evidence type="ECO:0000256" key="3">
    <source>
        <dbReference type="ARBA" id="ARBA00008746"/>
    </source>
</evidence>
<dbReference type="KEGG" id="xak:KIMC2_17950"/>
<keyword evidence="15 18" id="KW-0472">Membrane</keyword>
<accession>A0AAU9DQ55</accession>
<evidence type="ECO:0000256" key="16">
    <source>
        <dbReference type="ARBA" id="ARBA00029806"/>
    </source>
</evidence>
<dbReference type="GO" id="GO:0015444">
    <property type="term" value="F:P-type magnesium transporter activity"/>
    <property type="evidence" value="ECO:0007669"/>
    <property type="project" value="UniProtKB-EC"/>
</dbReference>
<evidence type="ECO:0000259" key="19">
    <source>
        <dbReference type="SMART" id="SM00831"/>
    </source>
</evidence>
<dbReference type="NCBIfam" id="TIGR01524">
    <property type="entry name" value="ATPase-IIIB_Mg"/>
    <property type="match status" value="1"/>
</dbReference>
<keyword evidence="7" id="KW-0997">Cell inner membrane</keyword>
<dbReference type="InterPro" id="IPR008250">
    <property type="entry name" value="ATPase_P-typ_transduc_dom_A_sf"/>
</dbReference>
<dbReference type="NCBIfam" id="NF011702">
    <property type="entry name" value="PRK15122.1"/>
    <property type="match status" value="1"/>
</dbReference>
<feature type="domain" description="Cation-transporting P-type ATPase N-terminal" evidence="19">
    <location>
        <begin position="17"/>
        <end position="90"/>
    </location>
</feature>
<dbReference type="Pfam" id="PF00122">
    <property type="entry name" value="E1-E2_ATPase"/>
    <property type="match status" value="1"/>
</dbReference>
<comment type="function">
    <text evidence="1">Mediates magnesium influx to the cytosol.</text>
</comment>
<feature type="transmembrane region" description="Helical" evidence="18">
    <location>
        <begin position="733"/>
        <end position="761"/>
    </location>
</feature>
<dbReference type="InterPro" id="IPR036412">
    <property type="entry name" value="HAD-like_sf"/>
</dbReference>
<dbReference type="AlphaFoldDB" id="A0AAU9DQ55"/>
<evidence type="ECO:0000256" key="12">
    <source>
        <dbReference type="ARBA" id="ARBA00022842"/>
    </source>
</evidence>
<keyword evidence="10" id="KW-0547">Nucleotide-binding</keyword>
<evidence type="ECO:0000256" key="6">
    <source>
        <dbReference type="ARBA" id="ARBA00022475"/>
    </source>
</evidence>
<dbReference type="EMBL" id="AP026801">
    <property type="protein sequence ID" value="BDR57233.1"/>
    <property type="molecule type" value="Genomic_DNA"/>
</dbReference>
<dbReference type="GO" id="GO:0005524">
    <property type="term" value="F:ATP binding"/>
    <property type="evidence" value="ECO:0007669"/>
    <property type="project" value="UniProtKB-KW"/>
</dbReference>
<keyword evidence="13" id="KW-1278">Translocase</keyword>
<dbReference type="InterPro" id="IPR018303">
    <property type="entry name" value="ATPase_P-typ_P_site"/>
</dbReference>
<evidence type="ECO:0000256" key="5">
    <source>
        <dbReference type="ARBA" id="ARBA00013555"/>
    </source>
</evidence>
<dbReference type="Gene3D" id="1.20.1110.10">
    <property type="entry name" value="Calcium-transporting ATPase, transmembrane domain"/>
    <property type="match status" value="1"/>
</dbReference>
<evidence type="ECO:0000256" key="15">
    <source>
        <dbReference type="ARBA" id="ARBA00023136"/>
    </source>
</evidence>
<dbReference type="InterPro" id="IPR059000">
    <property type="entry name" value="ATPase_P-type_domA"/>
</dbReference>
<dbReference type="GO" id="GO:0005886">
    <property type="term" value="C:plasma membrane"/>
    <property type="evidence" value="ECO:0007669"/>
    <property type="project" value="UniProtKB-SubCell"/>
</dbReference>
<evidence type="ECO:0000256" key="14">
    <source>
        <dbReference type="ARBA" id="ARBA00022989"/>
    </source>
</evidence>
<comment type="similarity">
    <text evidence="3">Belongs to the cation transport ATPase (P-type) (TC 3.A.3) family. Type IIIB subfamily.</text>
</comment>
<feature type="transmembrane region" description="Helical" evidence="18">
    <location>
        <begin position="805"/>
        <end position="826"/>
    </location>
</feature>
<dbReference type="RefSeq" id="WP_425613192.1">
    <property type="nucleotide sequence ID" value="NZ_AP026801.1"/>
</dbReference>
<reference evidence="20 21" key="1">
    <citation type="journal article" date="2023" name="Microbiol. Spectr.">
        <title>Symbiosis of Carpenter Bees with Uncharacterized Lactic Acid Bacteria Showing NAD Auxotrophy.</title>
        <authorList>
            <person name="Kawasaki S."/>
            <person name="Ozawa K."/>
            <person name="Mori T."/>
            <person name="Yamamoto A."/>
            <person name="Ito M."/>
            <person name="Ohkuma M."/>
            <person name="Sakamoto M."/>
            <person name="Matsutani M."/>
        </authorList>
    </citation>
    <scope>NUCLEOTIDE SEQUENCE [LARGE SCALE GENOMIC DNA]</scope>
    <source>
        <strain evidence="20 21">KimC2</strain>
    </source>
</reference>